<feature type="transmembrane region" description="Helical" evidence="9">
    <location>
        <begin position="21"/>
        <end position="41"/>
    </location>
</feature>
<name>A0A512BHI3_9BACT</name>
<protein>
    <submittedName>
        <fullName evidence="12">Cation efflux system protein</fullName>
    </submittedName>
</protein>
<dbReference type="InterPro" id="IPR050681">
    <property type="entry name" value="CDF/SLC30A"/>
</dbReference>
<keyword evidence="8 9" id="KW-0472">Membrane</keyword>
<dbReference type="Proteomes" id="UP000321513">
    <property type="component" value="Unassembled WGS sequence"/>
</dbReference>
<accession>A0A512BHI3</accession>
<feature type="domain" description="Cation efflux protein cytoplasmic" evidence="11">
    <location>
        <begin position="218"/>
        <end position="291"/>
    </location>
</feature>
<feature type="transmembrane region" description="Helical" evidence="9">
    <location>
        <begin position="121"/>
        <end position="145"/>
    </location>
</feature>
<comment type="subcellular location">
    <subcellularLocation>
        <location evidence="1">Membrane</location>
        <topology evidence="1">Multi-pass membrane protein</topology>
    </subcellularLocation>
</comment>
<evidence type="ECO:0000259" key="11">
    <source>
        <dbReference type="Pfam" id="PF16916"/>
    </source>
</evidence>
<evidence type="ECO:0000313" key="13">
    <source>
        <dbReference type="Proteomes" id="UP000321513"/>
    </source>
</evidence>
<dbReference type="GO" id="GO:0005385">
    <property type="term" value="F:zinc ion transmembrane transporter activity"/>
    <property type="evidence" value="ECO:0007669"/>
    <property type="project" value="TreeGrafter"/>
</dbReference>
<sequence length="304" mass="33477">MEHNHSHHDHSHSIVLTNVNSSFVIGIVLNFLFVVIEVVVGLSVKSLSLLSDAGHNLVDVGSLALSLLAFRLMKVKSNPRYTYGYRKTTILVALFNGAVLLISIGAIIYEALHRFNNPEPLPGKTIAIVAGIGIAINFITALLFFKNKENDLNIKSAYLHLMADAAVSAGIVVGGIVMMYTNWFWIDPVISIVIALVILGSTWKLLKDSLRLSLDGVPKNIDLEKIKTEALKIAGIKNIHHIHVWALSTSENAMTVHLVLDTTIDKKGVKAVKDELKHRLLHMNIQHMTIETEFADDPCVVTNC</sequence>
<keyword evidence="13" id="KW-1185">Reference proteome</keyword>
<dbReference type="InterPro" id="IPR027469">
    <property type="entry name" value="Cation_efflux_TMD_sf"/>
</dbReference>
<dbReference type="AlphaFoldDB" id="A0A512BHI3"/>
<evidence type="ECO:0000256" key="6">
    <source>
        <dbReference type="ARBA" id="ARBA00022989"/>
    </source>
</evidence>
<dbReference type="PANTHER" id="PTHR11562:SF17">
    <property type="entry name" value="RE54080P-RELATED"/>
    <property type="match status" value="1"/>
</dbReference>
<dbReference type="InterPro" id="IPR058533">
    <property type="entry name" value="Cation_efflux_TM"/>
</dbReference>
<feature type="domain" description="Cation efflux protein transmembrane" evidence="10">
    <location>
        <begin position="24"/>
        <end position="211"/>
    </location>
</feature>
<proteinExistence type="inferred from homology"/>
<feature type="transmembrane region" description="Helical" evidence="9">
    <location>
        <begin position="183"/>
        <end position="203"/>
    </location>
</feature>
<comment type="similarity">
    <text evidence="2">Belongs to the cation diffusion facilitator (CDF) transporter (TC 2.A.4) family. SLC30A subfamily.</text>
</comment>
<feature type="transmembrane region" description="Helical" evidence="9">
    <location>
        <begin position="157"/>
        <end position="177"/>
    </location>
</feature>
<gene>
    <name evidence="12" type="ORF">SAE01_39300</name>
</gene>
<keyword evidence="3" id="KW-0813">Transport</keyword>
<evidence type="ECO:0000256" key="3">
    <source>
        <dbReference type="ARBA" id="ARBA00022448"/>
    </source>
</evidence>
<reference evidence="12 13" key="1">
    <citation type="submission" date="2019-07" db="EMBL/GenBank/DDBJ databases">
        <title>Whole genome shotgun sequence of Segetibacter aerophilus NBRC 106135.</title>
        <authorList>
            <person name="Hosoyama A."/>
            <person name="Uohara A."/>
            <person name="Ohji S."/>
            <person name="Ichikawa N."/>
        </authorList>
    </citation>
    <scope>NUCLEOTIDE SEQUENCE [LARGE SCALE GENOMIC DNA]</scope>
    <source>
        <strain evidence="12 13">NBRC 106135</strain>
    </source>
</reference>
<dbReference type="EMBL" id="BJYT01000021">
    <property type="protein sequence ID" value="GEO11434.1"/>
    <property type="molecule type" value="Genomic_DNA"/>
</dbReference>
<dbReference type="Gene3D" id="1.20.1510.10">
    <property type="entry name" value="Cation efflux protein transmembrane domain"/>
    <property type="match status" value="1"/>
</dbReference>
<keyword evidence="6 9" id="KW-1133">Transmembrane helix</keyword>
<feature type="transmembrane region" description="Helical" evidence="9">
    <location>
        <begin position="53"/>
        <end position="70"/>
    </location>
</feature>
<dbReference type="GO" id="GO:0005886">
    <property type="term" value="C:plasma membrane"/>
    <property type="evidence" value="ECO:0007669"/>
    <property type="project" value="TreeGrafter"/>
</dbReference>
<evidence type="ECO:0000256" key="4">
    <source>
        <dbReference type="ARBA" id="ARBA00022692"/>
    </source>
</evidence>
<keyword evidence="5" id="KW-0862">Zinc</keyword>
<dbReference type="Pfam" id="PF16916">
    <property type="entry name" value="ZT_dimer"/>
    <property type="match status" value="1"/>
</dbReference>
<keyword evidence="7" id="KW-0406">Ion transport</keyword>
<evidence type="ECO:0000256" key="2">
    <source>
        <dbReference type="ARBA" id="ARBA00008873"/>
    </source>
</evidence>
<dbReference type="SUPFAM" id="SSF160240">
    <property type="entry name" value="Cation efflux protein cytoplasmic domain-like"/>
    <property type="match status" value="1"/>
</dbReference>
<dbReference type="InterPro" id="IPR027470">
    <property type="entry name" value="Cation_efflux_CTD"/>
</dbReference>
<evidence type="ECO:0000259" key="10">
    <source>
        <dbReference type="Pfam" id="PF01545"/>
    </source>
</evidence>
<dbReference type="InterPro" id="IPR036837">
    <property type="entry name" value="Cation_efflux_CTD_sf"/>
</dbReference>
<keyword evidence="4 9" id="KW-0812">Transmembrane</keyword>
<dbReference type="Pfam" id="PF01545">
    <property type="entry name" value="Cation_efflux"/>
    <property type="match status" value="1"/>
</dbReference>
<dbReference type="InterPro" id="IPR002524">
    <property type="entry name" value="Cation_efflux"/>
</dbReference>
<evidence type="ECO:0000256" key="7">
    <source>
        <dbReference type="ARBA" id="ARBA00023065"/>
    </source>
</evidence>
<dbReference type="PANTHER" id="PTHR11562">
    <property type="entry name" value="CATION EFFLUX PROTEIN/ ZINC TRANSPORTER"/>
    <property type="match status" value="1"/>
</dbReference>
<organism evidence="12 13">
    <name type="scientific">Segetibacter aerophilus</name>
    <dbReference type="NCBI Taxonomy" id="670293"/>
    <lineage>
        <taxon>Bacteria</taxon>
        <taxon>Pseudomonadati</taxon>
        <taxon>Bacteroidota</taxon>
        <taxon>Chitinophagia</taxon>
        <taxon>Chitinophagales</taxon>
        <taxon>Chitinophagaceae</taxon>
        <taxon>Segetibacter</taxon>
    </lineage>
</organism>
<keyword evidence="5" id="KW-0864">Zinc transport</keyword>
<comment type="caution">
    <text evidence="12">The sequence shown here is derived from an EMBL/GenBank/DDBJ whole genome shotgun (WGS) entry which is preliminary data.</text>
</comment>
<evidence type="ECO:0000256" key="9">
    <source>
        <dbReference type="SAM" id="Phobius"/>
    </source>
</evidence>
<evidence type="ECO:0000256" key="5">
    <source>
        <dbReference type="ARBA" id="ARBA00022906"/>
    </source>
</evidence>
<dbReference type="SUPFAM" id="SSF161111">
    <property type="entry name" value="Cation efflux protein transmembrane domain-like"/>
    <property type="match status" value="1"/>
</dbReference>
<evidence type="ECO:0000256" key="8">
    <source>
        <dbReference type="ARBA" id="ARBA00023136"/>
    </source>
</evidence>
<dbReference type="OrthoDB" id="9809646at2"/>
<feature type="transmembrane region" description="Helical" evidence="9">
    <location>
        <begin position="90"/>
        <end position="109"/>
    </location>
</feature>
<dbReference type="NCBIfam" id="TIGR01297">
    <property type="entry name" value="CDF"/>
    <property type="match status" value="1"/>
</dbReference>
<evidence type="ECO:0000256" key="1">
    <source>
        <dbReference type="ARBA" id="ARBA00004141"/>
    </source>
</evidence>
<evidence type="ECO:0000313" key="12">
    <source>
        <dbReference type="EMBL" id="GEO11434.1"/>
    </source>
</evidence>